<accession>A0A915YDQ8</accession>
<keyword evidence="2" id="KW-1185">Reference proteome</keyword>
<protein>
    <submittedName>
        <fullName evidence="1">Uncharacterized protein</fullName>
    </submittedName>
</protein>
<evidence type="ECO:0000313" key="2">
    <source>
        <dbReference type="Proteomes" id="UP001060919"/>
    </source>
</evidence>
<organism evidence="1 2">
    <name type="scientific">Aureispira anguillae</name>
    <dbReference type="NCBI Taxonomy" id="2864201"/>
    <lineage>
        <taxon>Bacteria</taxon>
        <taxon>Pseudomonadati</taxon>
        <taxon>Bacteroidota</taxon>
        <taxon>Saprospiria</taxon>
        <taxon>Saprospirales</taxon>
        <taxon>Saprospiraceae</taxon>
        <taxon>Aureispira</taxon>
    </lineage>
</organism>
<dbReference type="Proteomes" id="UP001060919">
    <property type="component" value="Chromosome"/>
</dbReference>
<sequence>MKNSYIFKVWRTNKFFCVILLIFLLGQLFFSYKQVETIPFFNYGMYSEPCPKQTSYTTFAIYTEKGERINLYNSPSPFFMHYQLNYYAQLIKQDSIDPIIHTIESRFGVATTFSRYLTKFLSNSKGSLTTAPIYLSNRLKLKNISIKQENYDWVNNNFKKVSQKTFINANKR</sequence>
<reference evidence="1" key="1">
    <citation type="submission" date="2022-09" db="EMBL/GenBank/DDBJ databases">
        <title>Aureispira anguillicida sp. nov., isolated from Leptocephalus of Japanese eel Anguilla japonica.</title>
        <authorList>
            <person name="Yuasa K."/>
            <person name="Mekata T."/>
            <person name="Ikunari K."/>
        </authorList>
    </citation>
    <scope>NUCLEOTIDE SEQUENCE</scope>
    <source>
        <strain evidence="1">EL160426</strain>
    </source>
</reference>
<dbReference type="EMBL" id="AP026867">
    <property type="protein sequence ID" value="BDS11146.1"/>
    <property type="molecule type" value="Genomic_DNA"/>
</dbReference>
<name>A0A915YDQ8_9BACT</name>
<dbReference type="KEGG" id="aup:AsAng_0018570"/>
<gene>
    <name evidence="1" type="ORF">AsAng_0018570</name>
</gene>
<dbReference type="AlphaFoldDB" id="A0A915YDQ8"/>
<evidence type="ECO:0000313" key="1">
    <source>
        <dbReference type="EMBL" id="BDS11146.1"/>
    </source>
</evidence>
<dbReference type="RefSeq" id="WP_264792351.1">
    <property type="nucleotide sequence ID" value="NZ_AP026867.1"/>
</dbReference>
<proteinExistence type="predicted"/>